<feature type="active site" description="Proton donor/acceptor" evidence="7">
    <location>
        <position position="183"/>
    </location>
</feature>
<dbReference type="PANTHER" id="PTHR21198:SF2">
    <property type="entry name" value="GLUTAMATE RACEMASE"/>
    <property type="match status" value="1"/>
</dbReference>
<dbReference type="GO" id="GO:0008360">
    <property type="term" value="P:regulation of cell shape"/>
    <property type="evidence" value="ECO:0007669"/>
    <property type="project" value="UniProtKB-KW"/>
</dbReference>
<evidence type="ECO:0000256" key="2">
    <source>
        <dbReference type="ARBA" id="ARBA00013090"/>
    </source>
</evidence>
<sequence length="268" mass="29491">MDNRPIGLLDSGLGGLSVAKKVIEKLPNESTVFIGDNAHMPYGDRTKEEVIELTRKSVKFLLSQNVKLIIFACNTATAAAMSTIQEEIDPQIIGVIQSGSLAAARTTKNKKVAVVATNVTVNSHAYAKEIHFRDPEIQVTELAAPKLAPLVEAQKDHATNLAVVKESLAPLEGKDFDALIMGCTHYPLIQTEFEEAVDNKKVTILDPADQVAQYTFNVMRRDGLFSDENQPAVHEYYTTGDPTSFDRLARTFMDDDTLTSKHVDTENE</sequence>
<organism evidence="8 9">
    <name type="scientific">Lactobacillus crispatus</name>
    <dbReference type="NCBI Taxonomy" id="47770"/>
    <lineage>
        <taxon>Bacteria</taxon>
        <taxon>Bacillati</taxon>
        <taxon>Bacillota</taxon>
        <taxon>Bacilli</taxon>
        <taxon>Lactobacillales</taxon>
        <taxon>Lactobacillaceae</taxon>
        <taxon>Lactobacillus</taxon>
    </lineage>
</organism>
<feature type="binding site" evidence="7">
    <location>
        <begin position="42"/>
        <end position="43"/>
    </location>
    <ligand>
        <name>substrate</name>
    </ligand>
</feature>
<accession>A0AB73BT63</accession>
<keyword evidence="4 7" id="KW-0573">Peptidoglycan synthesis</keyword>
<dbReference type="InterPro" id="IPR001920">
    <property type="entry name" value="Asp/Glu_race"/>
</dbReference>
<protein>
    <recommendedName>
        <fullName evidence="2 7">Glutamate racemase</fullName>
        <ecNumber evidence="2 7">5.1.1.3</ecNumber>
    </recommendedName>
</protein>
<dbReference type="PANTHER" id="PTHR21198">
    <property type="entry name" value="GLUTAMATE RACEMASE"/>
    <property type="match status" value="1"/>
</dbReference>
<proteinExistence type="inferred from homology"/>
<dbReference type="InterPro" id="IPR033134">
    <property type="entry name" value="Asp/Glu_racemase_AS_2"/>
</dbReference>
<feature type="active site" description="Proton donor/acceptor" evidence="7">
    <location>
        <position position="73"/>
    </location>
</feature>
<evidence type="ECO:0000313" key="9">
    <source>
        <dbReference type="Proteomes" id="UP000322051"/>
    </source>
</evidence>
<feature type="binding site" evidence="7">
    <location>
        <begin position="74"/>
        <end position="75"/>
    </location>
    <ligand>
        <name>substrate</name>
    </ligand>
</feature>
<keyword evidence="5 7" id="KW-0413">Isomerase</keyword>
<dbReference type="GO" id="GO:0008881">
    <property type="term" value="F:glutamate racemase activity"/>
    <property type="evidence" value="ECO:0007669"/>
    <property type="project" value="UniProtKB-UniRule"/>
</dbReference>
<comment type="function">
    <text evidence="7">Provides the (R)-glutamate required for cell wall biosynthesis.</text>
</comment>
<reference evidence="8 9" key="1">
    <citation type="submission" date="2019-09" db="EMBL/GenBank/DDBJ databases">
        <title>Comparative analysis of L. crispatus genomes revealed niche specific adaptation to different host and body sites.</title>
        <authorList>
            <person name="Pan M."/>
            <person name="Hidalgo-Cantabrana C."/>
            <person name="Barrangou R."/>
        </authorList>
    </citation>
    <scope>NUCLEOTIDE SEQUENCE [LARGE SCALE GENOMIC DNA]</scope>
    <source>
        <strain evidence="8 9">NCK973</strain>
    </source>
</reference>
<evidence type="ECO:0000256" key="6">
    <source>
        <dbReference type="ARBA" id="ARBA00023316"/>
    </source>
</evidence>
<evidence type="ECO:0000313" key="8">
    <source>
        <dbReference type="EMBL" id="KAA8799569.1"/>
    </source>
</evidence>
<dbReference type="GO" id="GO:0071555">
    <property type="term" value="P:cell wall organization"/>
    <property type="evidence" value="ECO:0007669"/>
    <property type="project" value="UniProtKB-KW"/>
</dbReference>
<comment type="caution">
    <text evidence="8">The sequence shown here is derived from an EMBL/GenBank/DDBJ whole genome shotgun (WGS) entry which is preliminary data.</text>
</comment>
<dbReference type="InterPro" id="IPR004391">
    <property type="entry name" value="Glu_race"/>
</dbReference>
<dbReference type="GO" id="GO:0009252">
    <property type="term" value="P:peptidoglycan biosynthetic process"/>
    <property type="evidence" value="ECO:0007669"/>
    <property type="project" value="UniProtKB-UniRule"/>
</dbReference>
<dbReference type="AlphaFoldDB" id="A0AB73BT63"/>
<dbReference type="Gene3D" id="3.40.50.1860">
    <property type="match status" value="2"/>
</dbReference>
<dbReference type="Proteomes" id="UP000322051">
    <property type="component" value="Unassembled WGS sequence"/>
</dbReference>
<comment type="similarity">
    <text evidence="7">Belongs to the aspartate/glutamate racemases family.</text>
</comment>
<comment type="catalytic activity">
    <reaction evidence="1 7">
        <text>L-glutamate = D-glutamate</text>
        <dbReference type="Rhea" id="RHEA:12813"/>
        <dbReference type="ChEBI" id="CHEBI:29985"/>
        <dbReference type="ChEBI" id="CHEBI:29986"/>
        <dbReference type="EC" id="5.1.1.3"/>
    </reaction>
</comment>
<evidence type="ECO:0000256" key="1">
    <source>
        <dbReference type="ARBA" id="ARBA00001602"/>
    </source>
</evidence>
<dbReference type="SUPFAM" id="SSF53681">
    <property type="entry name" value="Aspartate/glutamate racemase"/>
    <property type="match status" value="2"/>
</dbReference>
<feature type="binding site" evidence="7">
    <location>
        <begin position="10"/>
        <end position="11"/>
    </location>
    <ligand>
        <name>substrate</name>
    </ligand>
</feature>
<keyword evidence="6 7" id="KW-0961">Cell wall biogenesis/degradation</keyword>
<evidence type="ECO:0000256" key="7">
    <source>
        <dbReference type="HAMAP-Rule" id="MF_00258"/>
    </source>
</evidence>
<keyword evidence="3 7" id="KW-0133">Cell shape</keyword>
<feature type="binding site" evidence="7">
    <location>
        <begin position="184"/>
        <end position="185"/>
    </location>
    <ligand>
        <name>substrate</name>
    </ligand>
</feature>
<comment type="pathway">
    <text evidence="7">Cell wall biogenesis; peptidoglycan biosynthesis.</text>
</comment>
<dbReference type="FunFam" id="3.40.50.1860:FF:000001">
    <property type="entry name" value="Glutamate racemase"/>
    <property type="match status" value="1"/>
</dbReference>
<dbReference type="RefSeq" id="WP_150397630.1">
    <property type="nucleotide sequence ID" value="NZ_VUAN01000004.1"/>
</dbReference>
<evidence type="ECO:0000256" key="4">
    <source>
        <dbReference type="ARBA" id="ARBA00022984"/>
    </source>
</evidence>
<dbReference type="Pfam" id="PF01177">
    <property type="entry name" value="Asp_Glu_race"/>
    <property type="match status" value="1"/>
</dbReference>
<dbReference type="InterPro" id="IPR015942">
    <property type="entry name" value="Asp/Glu/hydantoin_racemase"/>
</dbReference>
<name>A0AB73BT63_9LACO</name>
<dbReference type="HAMAP" id="MF_00258">
    <property type="entry name" value="Glu_racemase"/>
    <property type="match status" value="1"/>
</dbReference>
<dbReference type="PROSITE" id="PS00924">
    <property type="entry name" value="ASP_GLU_RACEMASE_2"/>
    <property type="match status" value="1"/>
</dbReference>
<evidence type="ECO:0000256" key="3">
    <source>
        <dbReference type="ARBA" id="ARBA00022960"/>
    </source>
</evidence>
<dbReference type="EMBL" id="VUAO01000001">
    <property type="protein sequence ID" value="KAA8799569.1"/>
    <property type="molecule type" value="Genomic_DNA"/>
</dbReference>
<evidence type="ECO:0000256" key="5">
    <source>
        <dbReference type="ARBA" id="ARBA00023235"/>
    </source>
</evidence>
<gene>
    <name evidence="7 8" type="primary">murI</name>
    <name evidence="8" type="ORF">F1C02_00090</name>
</gene>
<dbReference type="EC" id="5.1.1.3" evidence="2 7"/>
<dbReference type="NCBIfam" id="TIGR00067">
    <property type="entry name" value="glut_race"/>
    <property type="match status" value="1"/>
</dbReference>